<dbReference type="PANTHER" id="PTHR13789">
    <property type="entry name" value="MONOOXYGENASE"/>
    <property type="match status" value="1"/>
</dbReference>
<comment type="caution">
    <text evidence="7">The sequence shown here is derived from an EMBL/GenBank/DDBJ whole genome shotgun (WGS) entry which is preliminary data.</text>
</comment>
<evidence type="ECO:0000313" key="8">
    <source>
        <dbReference type="Proteomes" id="UP000295701"/>
    </source>
</evidence>
<keyword evidence="4" id="KW-0560">Oxidoreductase</keyword>
<dbReference type="EMBL" id="SNAA01000001">
    <property type="protein sequence ID" value="TDL84174.1"/>
    <property type="molecule type" value="Genomic_DNA"/>
</dbReference>
<reference evidence="7 8" key="1">
    <citation type="submission" date="2019-03" db="EMBL/GenBank/DDBJ databases">
        <title>Primorskyibacter sp. SS33 isolated from sediments.</title>
        <authorList>
            <person name="Xunke S."/>
        </authorList>
    </citation>
    <scope>NUCLEOTIDE SEQUENCE [LARGE SCALE GENOMIC DNA]</scope>
    <source>
        <strain evidence="7 8">SS33</strain>
    </source>
</reference>
<accession>A0A4R6ALN9</accession>
<sequence>MSDVTVIGAGIAGLATGLALARRGLDAEIHEQAPELGEVGAGLQLSPNGMAVLDGLGVGEAIRAVSVRSRAVVLRAGGDTLLGMPQPTEFRMIARPALVEVLAAAAQDAGVRIVLGRRTDPDAVPTGAVVAADGLRSGLRAALNGPGAPRFSGQVAWRATVPGDAPPEAHVFTAPGRHLVRYPLAGGRVNLVGVEERGAWTEEGWRLEGDPAAFRAGFAGLAPELAPLLDRVETVHVWGLFLHPVARVWQDGRRALAGDAAHPTLPFLAQGANLALEDAWWLAAALAAPDRATGLRDYEAARRPRAERAIAAAAANARNYHLGGARRVAAHAALRAVGAVAPGAMLRRFDWLYGLDVTRERPLDHA</sequence>
<dbReference type="RefSeq" id="WP_133395273.1">
    <property type="nucleotide sequence ID" value="NZ_SNAA01000001.1"/>
</dbReference>
<dbReference type="OrthoDB" id="4230779at2"/>
<dbReference type="InterPro" id="IPR050493">
    <property type="entry name" value="FAD-dep_Monooxygenase_BioMet"/>
</dbReference>
<proteinExistence type="predicted"/>
<dbReference type="PRINTS" id="PR00420">
    <property type="entry name" value="RNGMNOXGNASE"/>
</dbReference>
<gene>
    <name evidence="7" type="ORF">E2L08_01510</name>
</gene>
<evidence type="ECO:0000256" key="3">
    <source>
        <dbReference type="ARBA" id="ARBA00022827"/>
    </source>
</evidence>
<name>A0A4R6ALN9_9RHOB</name>
<evidence type="ECO:0000256" key="1">
    <source>
        <dbReference type="ARBA" id="ARBA00001974"/>
    </source>
</evidence>
<dbReference type="Proteomes" id="UP000295701">
    <property type="component" value="Unassembled WGS sequence"/>
</dbReference>
<evidence type="ECO:0000256" key="5">
    <source>
        <dbReference type="ARBA" id="ARBA00023033"/>
    </source>
</evidence>
<evidence type="ECO:0000256" key="4">
    <source>
        <dbReference type="ARBA" id="ARBA00023002"/>
    </source>
</evidence>
<dbReference type="Gene3D" id="3.50.50.60">
    <property type="entry name" value="FAD/NAD(P)-binding domain"/>
    <property type="match status" value="1"/>
</dbReference>
<dbReference type="GO" id="GO:0004497">
    <property type="term" value="F:monooxygenase activity"/>
    <property type="evidence" value="ECO:0007669"/>
    <property type="project" value="UniProtKB-KW"/>
</dbReference>
<dbReference type="Pfam" id="PF01494">
    <property type="entry name" value="FAD_binding_3"/>
    <property type="match status" value="2"/>
</dbReference>
<keyword evidence="3" id="KW-0274">FAD</keyword>
<dbReference type="AlphaFoldDB" id="A0A4R6ALN9"/>
<organism evidence="7 8">
    <name type="scientific">Palleronia sediminis</name>
    <dbReference type="NCBI Taxonomy" id="2547833"/>
    <lineage>
        <taxon>Bacteria</taxon>
        <taxon>Pseudomonadati</taxon>
        <taxon>Pseudomonadota</taxon>
        <taxon>Alphaproteobacteria</taxon>
        <taxon>Rhodobacterales</taxon>
        <taxon>Roseobacteraceae</taxon>
        <taxon>Palleronia</taxon>
    </lineage>
</organism>
<protein>
    <submittedName>
        <fullName evidence="7">Monooxygenase</fullName>
    </submittedName>
</protein>
<evidence type="ECO:0000313" key="7">
    <source>
        <dbReference type="EMBL" id="TDL84174.1"/>
    </source>
</evidence>
<keyword evidence="5 7" id="KW-0503">Monooxygenase</keyword>
<dbReference type="SUPFAM" id="SSF51905">
    <property type="entry name" value="FAD/NAD(P)-binding domain"/>
    <property type="match status" value="1"/>
</dbReference>
<dbReference type="InterPro" id="IPR036188">
    <property type="entry name" value="FAD/NAD-bd_sf"/>
</dbReference>
<dbReference type="PANTHER" id="PTHR13789:SF318">
    <property type="entry name" value="GERANYLGERANYL DIPHOSPHATE REDUCTASE"/>
    <property type="match status" value="1"/>
</dbReference>
<evidence type="ECO:0000259" key="6">
    <source>
        <dbReference type="Pfam" id="PF01494"/>
    </source>
</evidence>
<dbReference type="InterPro" id="IPR002938">
    <property type="entry name" value="FAD-bd"/>
</dbReference>
<evidence type="ECO:0000256" key="2">
    <source>
        <dbReference type="ARBA" id="ARBA00022630"/>
    </source>
</evidence>
<dbReference type="SUPFAM" id="SSF54373">
    <property type="entry name" value="FAD-linked reductases, C-terminal domain"/>
    <property type="match status" value="1"/>
</dbReference>
<feature type="domain" description="FAD-binding" evidence="6">
    <location>
        <begin position="119"/>
        <end position="311"/>
    </location>
</feature>
<comment type="cofactor">
    <cofactor evidence="1">
        <name>FAD</name>
        <dbReference type="ChEBI" id="CHEBI:57692"/>
    </cofactor>
</comment>
<feature type="domain" description="FAD-binding" evidence="6">
    <location>
        <begin position="2"/>
        <end position="116"/>
    </location>
</feature>
<keyword evidence="2" id="KW-0285">Flavoprotein</keyword>
<keyword evidence="8" id="KW-1185">Reference proteome</keyword>
<dbReference type="GO" id="GO:0071949">
    <property type="term" value="F:FAD binding"/>
    <property type="evidence" value="ECO:0007669"/>
    <property type="project" value="InterPro"/>
</dbReference>